<protein>
    <submittedName>
        <fullName evidence="1">Unplaced genomic scaffold CY34scaffold_310, whole genome shotgun sequence</fullName>
    </submittedName>
</protein>
<dbReference type="HOGENOM" id="CLU_2759501_0_0_1"/>
<dbReference type="InParanoid" id="A0A0D0B0J9"/>
<dbReference type="Proteomes" id="UP000054485">
    <property type="component" value="Unassembled WGS sequence"/>
</dbReference>
<evidence type="ECO:0000313" key="1">
    <source>
        <dbReference type="EMBL" id="KIK37593.1"/>
    </source>
</evidence>
<keyword evidence="2" id="KW-1185">Reference proteome</keyword>
<organism evidence="1 2">
    <name type="scientific">Suillus luteus UH-Slu-Lm8-n1</name>
    <dbReference type="NCBI Taxonomy" id="930992"/>
    <lineage>
        <taxon>Eukaryota</taxon>
        <taxon>Fungi</taxon>
        <taxon>Dikarya</taxon>
        <taxon>Basidiomycota</taxon>
        <taxon>Agaricomycotina</taxon>
        <taxon>Agaricomycetes</taxon>
        <taxon>Agaricomycetidae</taxon>
        <taxon>Boletales</taxon>
        <taxon>Suillineae</taxon>
        <taxon>Suillaceae</taxon>
        <taxon>Suillus</taxon>
    </lineage>
</organism>
<dbReference type="EMBL" id="KN835441">
    <property type="protein sequence ID" value="KIK37593.1"/>
    <property type="molecule type" value="Genomic_DNA"/>
</dbReference>
<accession>A0A0D0B0J9</accession>
<evidence type="ECO:0000313" key="2">
    <source>
        <dbReference type="Proteomes" id="UP000054485"/>
    </source>
</evidence>
<reference evidence="1 2" key="1">
    <citation type="submission" date="2014-04" db="EMBL/GenBank/DDBJ databases">
        <authorList>
            <consortium name="DOE Joint Genome Institute"/>
            <person name="Kuo A."/>
            <person name="Ruytinx J."/>
            <person name="Rineau F."/>
            <person name="Colpaert J."/>
            <person name="Kohler A."/>
            <person name="Nagy L.G."/>
            <person name="Floudas D."/>
            <person name="Copeland A."/>
            <person name="Barry K.W."/>
            <person name="Cichocki N."/>
            <person name="Veneault-Fourrey C."/>
            <person name="LaButti K."/>
            <person name="Lindquist E.A."/>
            <person name="Lipzen A."/>
            <person name="Lundell T."/>
            <person name="Morin E."/>
            <person name="Murat C."/>
            <person name="Sun H."/>
            <person name="Tunlid A."/>
            <person name="Henrissat B."/>
            <person name="Grigoriev I.V."/>
            <person name="Hibbett D.S."/>
            <person name="Martin F."/>
            <person name="Nordberg H.P."/>
            <person name="Cantor M.N."/>
            <person name="Hua S.X."/>
        </authorList>
    </citation>
    <scope>NUCLEOTIDE SEQUENCE [LARGE SCALE GENOMIC DNA]</scope>
    <source>
        <strain evidence="1 2">UH-Slu-Lm8-n1</strain>
    </source>
</reference>
<name>A0A0D0B0J9_9AGAM</name>
<gene>
    <name evidence="1" type="ORF">CY34DRAFT_451315</name>
</gene>
<dbReference type="OrthoDB" id="2665447at2759"/>
<reference evidence="2" key="2">
    <citation type="submission" date="2015-01" db="EMBL/GenBank/DDBJ databases">
        <title>Evolutionary Origins and Diversification of the Mycorrhizal Mutualists.</title>
        <authorList>
            <consortium name="DOE Joint Genome Institute"/>
            <consortium name="Mycorrhizal Genomics Consortium"/>
            <person name="Kohler A."/>
            <person name="Kuo A."/>
            <person name="Nagy L.G."/>
            <person name="Floudas D."/>
            <person name="Copeland A."/>
            <person name="Barry K.W."/>
            <person name="Cichocki N."/>
            <person name="Veneault-Fourrey C."/>
            <person name="LaButti K."/>
            <person name="Lindquist E.A."/>
            <person name="Lipzen A."/>
            <person name="Lundell T."/>
            <person name="Morin E."/>
            <person name="Murat C."/>
            <person name="Riley R."/>
            <person name="Ohm R."/>
            <person name="Sun H."/>
            <person name="Tunlid A."/>
            <person name="Henrissat B."/>
            <person name="Grigoriev I.V."/>
            <person name="Hibbett D.S."/>
            <person name="Martin F."/>
        </authorList>
    </citation>
    <scope>NUCLEOTIDE SEQUENCE [LARGE SCALE GENOMIC DNA]</scope>
    <source>
        <strain evidence="2">UH-Slu-Lm8-n1</strain>
    </source>
</reference>
<proteinExistence type="predicted"/>
<dbReference type="AlphaFoldDB" id="A0A0D0B0J9"/>
<sequence>MSESLFPVCSQKYISEVYTWITEEKELIEIQSMLATYGRVAQPTLECADFISCYSETKSACELVPLLPIR</sequence>